<sequence>MNHEFFMREALTEAKKALEKGEVPIGAVVVLDGEIIGRGHNLRETEDDPTAHAEIVALREAGKNKKGWRLTGATLYVTLEPCPMCAGAMLLSRIHRVVYGADDPKAGAAGSLLNILQFPGFNHEVKITGGVLAEECAELLQEFFKNRRS</sequence>
<dbReference type="CDD" id="cd01285">
    <property type="entry name" value="nucleoside_deaminase"/>
    <property type="match status" value="1"/>
</dbReference>
<evidence type="ECO:0000256" key="3">
    <source>
        <dbReference type="ARBA" id="ARBA00022694"/>
    </source>
</evidence>
<keyword evidence="6 8" id="KW-0862">Zinc</keyword>
<comment type="cofactor">
    <cofactor evidence="8">
        <name>Zn(2+)</name>
        <dbReference type="ChEBI" id="CHEBI:29105"/>
    </cofactor>
    <text evidence="8">Binds 1 zinc ion per subunit.</text>
</comment>
<evidence type="ECO:0000256" key="4">
    <source>
        <dbReference type="ARBA" id="ARBA00022723"/>
    </source>
</evidence>
<accession>A0A7G6E583</accession>
<dbReference type="Proteomes" id="UP000515847">
    <property type="component" value="Chromosome"/>
</dbReference>
<protein>
    <recommendedName>
        <fullName evidence="8">tRNA-specific adenosine deaminase</fullName>
        <ecNumber evidence="8">3.5.4.33</ecNumber>
    </recommendedName>
</protein>
<evidence type="ECO:0000256" key="6">
    <source>
        <dbReference type="ARBA" id="ARBA00022833"/>
    </source>
</evidence>
<evidence type="ECO:0000256" key="1">
    <source>
        <dbReference type="ARBA" id="ARBA00010669"/>
    </source>
</evidence>
<proteinExistence type="inferred from homology"/>
<dbReference type="NCBIfam" id="NF008113">
    <property type="entry name" value="PRK10860.1"/>
    <property type="match status" value="1"/>
</dbReference>
<dbReference type="GO" id="GO:0002100">
    <property type="term" value="P:tRNA wobble adenosine to inosine editing"/>
    <property type="evidence" value="ECO:0007669"/>
    <property type="project" value="UniProtKB-UniRule"/>
</dbReference>
<dbReference type="SUPFAM" id="SSF53927">
    <property type="entry name" value="Cytidine deaminase-like"/>
    <property type="match status" value="1"/>
</dbReference>
<gene>
    <name evidence="8 10" type="primary">tadA</name>
    <name evidence="10" type="ORF">BR63_13585</name>
</gene>
<dbReference type="InterPro" id="IPR016192">
    <property type="entry name" value="APOBEC/CMP_deaminase_Zn-bd"/>
</dbReference>
<organism evidence="10 11">
    <name type="scientific">Thermanaerosceptrum fracticalcis</name>
    <dbReference type="NCBI Taxonomy" id="1712410"/>
    <lineage>
        <taxon>Bacteria</taxon>
        <taxon>Bacillati</taxon>
        <taxon>Bacillota</taxon>
        <taxon>Clostridia</taxon>
        <taxon>Eubacteriales</taxon>
        <taxon>Peptococcaceae</taxon>
        <taxon>Thermanaerosceptrum</taxon>
    </lineage>
</organism>
<dbReference type="EC" id="3.5.4.33" evidence="8"/>
<dbReference type="AlphaFoldDB" id="A0A7G6E583"/>
<dbReference type="InterPro" id="IPR002125">
    <property type="entry name" value="CMP_dCMP_dom"/>
</dbReference>
<evidence type="ECO:0000256" key="8">
    <source>
        <dbReference type="HAMAP-Rule" id="MF_00972"/>
    </source>
</evidence>
<dbReference type="InterPro" id="IPR028883">
    <property type="entry name" value="tRNA_aden_deaminase"/>
</dbReference>
<feature type="domain" description="CMP/dCMP-type deaminase" evidence="9">
    <location>
        <begin position="1"/>
        <end position="112"/>
    </location>
</feature>
<dbReference type="Pfam" id="PF14437">
    <property type="entry name" value="MafB19-deam"/>
    <property type="match status" value="1"/>
</dbReference>
<comment type="function">
    <text evidence="8">Catalyzes the deamination of adenosine to inosine at the wobble position 34 of tRNA(Arg2).</text>
</comment>
<evidence type="ECO:0000313" key="10">
    <source>
        <dbReference type="EMBL" id="QNB47237.1"/>
    </source>
</evidence>
<dbReference type="FunFam" id="3.40.140.10:FF:000005">
    <property type="entry name" value="tRNA-specific adenosine deaminase"/>
    <property type="match status" value="1"/>
</dbReference>
<keyword evidence="5 8" id="KW-0378">Hydrolase</keyword>
<keyword evidence="11" id="KW-1185">Reference proteome</keyword>
<name>A0A7G6E583_THEFR</name>
<dbReference type="Gene3D" id="3.40.140.10">
    <property type="entry name" value="Cytidine Deaminase, domain 2"/>
    <property type="match status" value="1"/>
</dbReference>
<evidence type="ECO:0000313" key="11">
    <source>
        <dbReference type="Proteomes" id="UP000515847"/>
    </source>
</evidence>
<dbReference type="InterPro" id="IPR058535">
    <property type="entry name" value="MafB19-deam"/>
</dbReference>
<dbReference type="PROSITE" id="PS51747">
    <property type="entry name" value="CYT_DCMP_DEAMINASES_2"/>
    <property type="match status" value="1"/>
</dbReference>
<dbReference type="PROSITE" id="PS00903">
    <property type="entry name" value="CYT_DCMP_DEAMINASES_1"/>
    <property type="match status" value="1"/>
</dbReference>
<evidence type="ECO:0000259" key="9">
    <source>
        <dbReference type="PROSITE" id="PS51747"/>
    </source>
</evidence>
<keyword evidence="4 8" id="KW-0479">Metal-binding</keyword>
<dbReference type="EMBL" id="CP045798">
    <property type="protein sequence ID" value="QNB47237.1"/>
    <property type="molecule type" value="Genomic_DNA"/>
</dbReference>
<evidence type="ECO:0000256" key="2">
    <source>
        <dbReference type="ARBA" id="ARBA00011738"/>
    </source>
</evidence>
<feature type="active site" description="Proton donor" evidence="8">
    <location>
        <position position="54"/>
    </location>
</feature>
<dbReference type="RefSeq" id="WP_034425396.1">
    <property type="nucleotide sequence ID" value="NZ_CP045798.1"/>
</dbReference>
<evidence type="ECO:0000256" key="5">
    <source>
        <dbReference type="ARBA" id="ARBA00022801"/>
    </source>
</evidence>
<dbReference type="PANTHER" id="PTHR11079:SF202">
    <property type="entry name" value="TRNA-SPECIFIC ADENOSINE DEAMINASE"/>
    <property type="match status" value="1"/>
</dbReference>
<dbReference type="InterPro" id="IPR016193">
    <property type="entry name" value="Cytidine_deaminase-like"/>
</dbReference>
<comment type="catalytic activity">
    <reaction evidence="7 8">
        <text>adenosine(34) in tRNA + H2O + H(+) = inosine(34) in tRNA + NH4(+)</text>
        <dbReference type="Rhea" id="RHEA:43168"/>
        <dbReference type="Rhea" id="RHEA-COMP:10373"/>
        <dbReference type="Rhea" id="RHEA-COMP:10374"/>
        <dbReference type="ChEBI" id="CHEBI:15377"/>
        <dbReference type="ChEBI" id="CHEBI:15378"/>
        <dbReference type="ChEBI" id="CHEBI:28938"/>
        <dbReference type="ChEBI" id="CHEBI:74411"/>
        <dbReference type="ChEBI" id="CHEBI:82852"/>
        <dbReference type="EC" id="3.5.4.33"/>
    </reaction>
</comment>
<feature type="binding site" evidence="8">
    <location>
        <position position="82"/>
    </location>
    <ligand>
        <name>Zn(2+)</name>
        <dbReference type="ChEBI" id="CHEBI:29105"/>
        <note>catalytic</note>
    </ligand>
</feature>
<dbReference type="KEGG" id="tfr:BR63_13585"/>
<feature type="binding site" evidence="8">
    <location>
        <position position="52"/>
    </location>
    <ligand>
        <name>Zn(2+)</name>
        <dbReference type="ChEBI" id="CHEBI:29105"/>
        <note>catalytic</note>
    </ligand>
</feature>
<feature type="binding site" evidence="8">
    <location>
        <position position="85"/>
    </location>
    <ligand>
        <name>Zn(2+)</name>
        <dbReference type="ChEBI" id="CHEBI:29105"/>
        <note>catalytic</note>
    </ligand>
</feature>
<keyword evidence="3 8" id="KW-0819">tRNA processing</keyword>
<dbReference type="OrthoDB" id="9802676at2"/>
<evidence type="ECO:0000256" key="7">
    <source>
        <dbReference type="ARBA" id="ARBA00048045"/>
    </source>
</evidence>
<comment type="subunit">
    <text evidence="2 8">Homodimer.</text>
</comment>
<comment type="similarity">
    <text evidence="1">Belongs to the cytidine and deoxycytidylate deaminase family. ADAT2 subfamily.</text>
</comment>
<reference evidence="10 11" key="1">
    <citation type="journal article" date="2019" name="Front. Microbiol.">
        <title>Thermoanaerosceptrum fracticalcis gen. nov. sp. nov., a Novel Fumarate-Fermenting Microorganism From a Deep Fractured Carbonate Aquifer of the US Great Basin.</title>
        <authorList>
            <person name="Hamilton-Brehm S.D."/>
            <person name="Stewart L.E."/>
            <person name="Zavarin M."/>
            <person name="Caldwell M."/>
            <person name="Lawson P.A."/>
            <person name="Onstott T.C."/>
            <person name="Grzymski J."/>
            <person name="Neveux I."/>
            <person name="Lollar B.S."/>
            <person name="Russell C.E."/>
            <person name="Moser D.P."/>
        </authorList>
    </citation>
    <scope>NUCLEOTIDE SEQUENCE [LARGE SCALE GENOMIC DNA]</scope>
    <source>
        <strain evidence="10 11">DRI-13</strain>
    </source>
</reference>
<dbReference type="GO" id="GO:0008270">
    <property type="term" value="F:zinc ion binding"/>
    <property type="evidence" value="ECO:0007669"/>
    <property type="project" value="UniProtKB-UniRule"/>
</dbReference>
<dbReference type="HAMAP" id="MF_00972">
    <property type="entry name" value="tRNA_aden_deaminase"/>
    <property type="match status" value="1"/>
</dbReference>
<dbReference type="PANTHER" id="PTHR11079">
    <property type="entry name" value="CYTOSINE DEAMINASE FAMILY MEMBER"/>
    <property type="match status" value="1"/>
</dbReference>
<dbReference type="GO" id="GO:0052717">
    <property type="term" value="F:tRNA-specific adenosine-34 deaminase activity"/>
    <property type="evidence" value="ECO:0007669"/>
    <property type="project" value="UniProtKB-UniRule"/>
</dbReference>